<reference evidence="1" key="1">
    <citation type="submission" date="2018-05" db="EMBL/GenBank/DDBJ databases">
        <authorList>
            <person name="Lanie J.A."/>
            <person name="Ng W.-L."/>
            <person name="Kazmierczak K.M."/>
            <person name="Andrzejewski T.M."/>
            <person name="Davidsen T.M."/>
            <person name="Wayne K.J."/>
            <person name="Tettelin H."/>
            <person name="Glass J.I."/>
            <person name="Rusch D."/>
            <person name="Podicherti R."/>
            <person name="Tsui H.-C.T."/>
            <person name="Winkler M.E."/>
        </authorList>
    </citation>
    <scope>NUCLEOTIDE SEQUENCE</scope>
</reference>
<evidence type="ECO:0000313" key="1">
    <source>
        <dbReference type="EMBL" id="SVB08953.1"/>
    </source>
</evidence>
<accession>A0A382B6R1</accession>
<proteinExistence type="predicted"/>
<sequence length="96" mass="11114">MKATIKIFLLIFIMTISCDMNTRLSTTELAEQVQVSMLETWEDQEIEGLEVKSLILVHKSDNEYSGVLNTIEDEEAHTYTVSVIYDGEYFSWEIIE</sequence>
<dbReference type="AlphaFoldDB" id="A0A382B6R1"/>
<name>A0A382B6R1_9ZZZZ</name>
<dbReference type="PROSITE" id="PS51257">
    <property type="entry name" value="PROKAR_LIPOPROTEIN"/>
    <property type="match status" value="1"/>
</dbReference>
<dbReference type="EMBL" id="UINC01028269">
    <property type="protein sequence ID" value="SVB08953.1"/>
    <property type="molecule type" value="Genomic_DNA"/>
</dbReference>
<gene>
    <name evidence="1" type="ORF">METZ01_LOCUS161807</name>
</gene>
<organism evidence="1">
    <name type="scientific">marine metagenome</name>
    <dbReference type="NCBI Taxonomy" id="408172"/>
    <lineage>
        <taxon>unclassified sequences</taxon>
        <taxon>metagenomes</taxon>
        <taxon>ecological metagenomes</taxon>
    </lineage>
</organism>
<protein>
    <submittedName>
        <fullName evidence="1">Uncharacterized protein</fullName>
    </submittedName>
</protein>